<name>A0A9Q7ACF4_9BACT</name>
<dbReference type="Proteomes" id="UP000671879">
    <property type="component" value="Chromosome"/>
</dbReference>
<dbReference type="InterPro" id="IPR021219">
    <property type="entry name" value="DUF2703"/>
</dbReference>
<dbReference type="RefSeq" id="WP_274373066.1">
    <property type="nucleotide sequence ID" value="NZ_CP072943.1"/>
</dbReference>
<proteinExistence type="predicted"/>
<keyword evidence="2" id="KW-1185">Reference proteome</keyword>
<protein>
    <submittedName>
        <fullName evidence="1">DUF2703 domain-containing protein</fullName>
    </submittedName>
</protein>
<gene>
    <name evidence="1" type="ORF">KAR29_11135</name>
</gene>
<dbReference type="EMBL" id="CP072943">
    <property type="protein sequence ID" value="QTX31874.1"/>
    <property type="molecule type" value="Genomic_DNA"/>
</dbReference>
<reference evidence="2" key="1">
    <citation type="submission" date="2021-04" db="EMBL/GenBank/DDBJ databases">
        <title>A novel Synergistetes isolate from a pyrite-forming mixed culture.</title>
        <authorList>
            <person name="Bunk B."/>
            <person name="Sproer C."/>
            <person name="Spring S."/>
            <person name="Pester M."/>
        </authorList>
    </citation>
    <scope>NUCLEOTIDE SEQUENCE [LARGE SCALE GENOMIC DNA]</scope>
    <source>
        <strain evidence="2">J.5.4.2-T.3.5.2</strain>
    </source>
</reference>
<accession>A0A9Q7ACF4</accession>
<dbReference type="Pfam" id="PF10865">
    <property type="entry name" value="DUF2703"/>
    <property type="match status" value="1"/>
</dbReference>
<evidence type="ECO:0000313" key="1">
    <source>
        <dbReference type="EMBL" id="QTX31874.1"/>
    </source>
</evidence>
<dbReference type="KEGG" id="aram:KAR29_11135"/>
<sequence>MAELIMRHYIVKDHDCEPCRETGETLRNLGSQMARRLAPLGVELKLQEAEMAEATEENLLRANQVTFSCPESEMAEIALEDILGLQVSHDSVEGDACTGCRTLIFEGRRFQKLPPGLLTDGLVRAAFSILEGGDGSGCGSCGGG</sequence>
<organism evidence="1 2">
    <name type="scientific">Aminithiophilus ramosus</name>
    <dbReference type="NCBI Taxonomy" id="3029084"/>
    <lineage>
        <taxon>Bacteria</taxon>
        <taxon>Thermotogati</taxon>
        <taxon>Synergistota</taxon>
        <taxon>Synergistia</taxon>
        <taxon>Synergistales</taxon>
        <taxon>Aminithiophilaceae</taxon>
        <taxon>Aminithiophilus</taxon>
    </lineage>
</organism>
<evidence type="ECO:0000313" key="2">
    <source>
        <dbReference type="Proteomes" id="UP000671879"/>
    </source>
</evidence>
<dbReference type="AlphaFoldDB" id="A0A9Q7ACF4"/>